<dbReference type="HOGENOM" id="CLU_1959587_0_0_1"/>
<sequence>MRHSNTMLTLAATLSETVCIAGSSRTLFFSSVWCCRNATGRGYLRVSDEPRGQGHVKPQTHIDRPKARLSQMVNDLDQRETKILLPCVVRKLTDSNKGFALLGAPLFSDDALALRCRLVLYLLYGVAF</sequence>
<dbReference type="GeneID" id="20307930"/>
<keyword evidence="2" id="KW-1185">Reference proteome</keyword>
<evidence type="ECO:0000313" key="2">
    <source>
        <dbReference type="Proteomes" id="UP000007304"/>
    </source>
</evidence>
<dbReference type="AlphaFoldDB" id="H6BW38"/>
<gene>
    <name evidence="1" type="ORF">HMPREF1120_03291</name>
</gene>
<accession>H6BW38</accession>
<dbReference type="InParanoid" id="H6BW38"/>
<dbReference type="Proteomes" id="UP000007304">
    <property type="component" value="Unassembled WGS sequence"/>
</dbReference>
<dbReference type="EMBL" id="JH226132">
    <property type="protein sequence ID" value="EHY55141.1"/>
    <property type="molecule type" value="Genomic_DNA"/>
</dbReference>
<protein>
    <submittedName>
        <fullName evidence="1">Uncharacterized protein</fullName>
    </submittedName>
</protein>
<name>H6BW38_EXODN</name>
<evidence type="ECO:0000313" key="1">
    <source>
        <dbReference type="EMBL" id="EHY55141.1"/>
    </source>
</evidence>
<dbReference type="RefSeq" id="XP_009155602.1">
    <property type="nucleotide sequence ID" value="XM_009157354.1"/>
</dbReference>
<proteinExistence type="predicted"/>
<dbReference type="VEuPathDB" id="FungiDB:HMPREF1120_03291"/>
<reference evidence="1" key="1">
    <citation type="submission" date="2011-07" db="EMBL/GenBank/DDBJ databases">
        <title>The Genome Sequence of Exophiala (Wangiella) dermatitidis NIH/UT8656.</title>
        <authorList>
            <consortium name="The Broad Institute Genome Sequencing Platform"/>
            <person name="Cuomo C."/>
            <person name="Wang Z."/>
            <person name="Hunicke-Smith S."/>
            <person name="Szanislo P.J."/>
            <person name="Earl A."/>
            <person name="Young S.K."/>
            <person name="Zeng Q."/>
            <person name="Gargeya S."/>
            <person name="Fitzgerald M."/>
            <person name="Haas B."/>
            <person name="Abouelleil A."/>
            <person name="Alvarado L."/>
            <person name="Arachchi H.M."/>
            <person name="Berlin A."/>
            <person name="Brown A."/>
            <person name="Chapman S.B."/>
            <person name="Chen Z."/>
            <person name="Dunbar C."/>
            <person name="Freedman E."/>
            <person name="Gearin G."/>
            <person name="Gellesch M."/>
            <person name="Goldberg J."/>
            <person name="Griggs A."/>
            <person name="Gujja S."/>
            <person name="Heiman D."/>
            <person name="Howarth C."/>
            <person name="Larson L."/>
            <person name="Lui A."/>
            <person name="MacDonald P.J.P."/>
            <person name="Montmayeur A."/>
            <person name="Murphy C."/>
            <person name="Neiman D."/>
            <person name="Pearson M."/>
            <person name="Priest M."/>
            <person name="Roberts A."/>
            <person name="Saif S."/>
            <person name="Shea T."/>
            <person name="Shenoy N."/>
            <person name="Sisk P."/>
            <person name="Stolte C."/>
            <person name="Sykes S."/>
            <person name="Wortman J."/>
            <person name="Nusbaum C."/>
            <person name="Birren B."/>
        </authorList>
    </citation>
    <scope>NUCLEOTIDE SEQUENCE</scope>
    <source>
        <strain evidence="1">NIH/UT8656</strain>
    </source>
</reference>
<organism evidence="1 2">
    <name type="scientific">Exophiala dermatitidis (strain ATCC 34100 / CBS 525.76 / NIH/UT8656)</name>
    <name type="common">Black yeast</name>
    <name type="synonym">Wangiella dermatitidis</name>
    <dbReference type="NCBI Taxonomy" id="858893"/>
    <lineage>
        <taxon>Eukaryota</taxon>
        <taxon>Fungi</taxon>
        <taxon>Dikarya</taxon>
        <taxon>Ascomycota</taxon>
        <taxon>Pezizomycotina</taxon>
        <taxon>Eurotiomycetes</taxon>
        <taxon>Chaetothyriomycetidae</taxon>
        <taxon>Chaetothyriales</taxon>
        <taxon>Herpotrichiellaceae</taxon>
        <taxon>Exophiala</taxon>
    </lineage>
</organism>